<comment type="subcellular location">
    <subcellularLocation>
        <location evidence="1 7">Cell inner membrane</location>
        <topology evidence="1 7">Multi-pass membrane protein</topology>
    </subcellularLocation>
</comment>
<feature type="transmembrane region" description="Helical" evidence="7">
    <location>
        <begin position="97"/>
        <end position="118"/>
    </location>
</feature>
<feature type="transmembrane region" description="Helical" evidence="7">
    <location>
        <begin position="404"/>
        <end position="427"/>
    </location>
</feature>
<evidence type="ECO:0000313" key="10">
    <source>
        <dbReference type="Proteomes" id="UP001320898"/>
    </source>
</evidence>
<feature type="transmembrane region" description="Helical" evidence="7">
    <location>
        <begin position="174"/>
        <end position="198"/>
    </location>
</feature>
<proteinExistence type="inferred from homology"/>
<comment type="caution">
    <text evidence="9">The sequence shown here is derived from an EMBL/GenBank/DDBJ whole genome shotgun (WGS) entry which is preliminary data.</text>
</comment>
<keyword evidence="10" id="KW-1185">Reference proteome</keyword>
<organism evidence="9 10">
    <name type="scientific">Microbaculum marinisediminis</name>
    <dbReference type="NCBI Taxonomy" id="2931392"/>
    <lineage>
        <taxon>Bacteria</taxon>
        <taxon>Pseudomonadati</taxon>
        <taxon>Pseudomonadota</taxon>
        <taxon>Alphaproteobacteria</taxon>
        <taxon>Hyphomicrobiales</taxon>
        <taxon>Tepidamorphaceae</taxon>
        <taxon>Microbaculum</taxon>
    </lineage>
</organism>
<dbReference type="GO" id="GO:0022857">
    <property type="term" value="F:transmembrane transporter activity"/>
    <property type="evidence" value="ECO:0007669"/>
    <property type="project" value="UniProtKB-UniRule"/>
</dbReference>
<dbReference type="Proteomes" id="UP001320898">
    <property type="component" value="Unassembled WGS sequence"/>
</dbReference>
<dbReference type="Pfam" id="PF06808">
    <property type="entry name" value="DctM"/>
    <property type="match status" value="1"/>
</dbReference>
<keyword evidence="6 7" id="KW-0472">Membrane</keyword>
<comment type="function">
    <text evidence="7">Part of the tripartite ATP-independent periplasmic (TRAP) transport system.</text>
</comment>
<accession>A0AAW5R4E6</accession>
<keyword evidence="4 7" id="KW-0812">Transmembrane</keyword>
<dbReference type="PANTHER" id="PTHR33362">
    <property type="entry name" value="SIALIC ACID TRAP TRANSPORTER PERMEASE PROTEIN SIAT-RELATED"/>
    <property type="match status" value="1"/>
</dbReference>
<feature type="transmembrane region" description="Helical" evidence="7">
    <location>
        <begin position="219"/>
        <end position="239"/>
    </location>
</feature>
<keyword evidence="5 7" id="KW-1133">Transmembrane helix</keyword>
<feature type="domain" description="TRAP C4-dicarboxylate transport system permease DctM subunit" evidence="8">
    <location>
        <begin position="9"/>
        <end position="419"/>
    </location>
</feature>
<gene>
    <name evidence="9" type="ORF">MUB46_16625</name>
</gene>
<keyword evidence="2" id="KW-1003">Cell membrane</keyword>
<dbReference type="PANTHER" id="PTHR33362:SF5">
    <property type="entry name" value="C4-DICARBOXYLATE TRAP TRANSPORTER LARGE PERMEASE PROTEIN DCTM"/>
    <property type="match status" value="1"/>
</dbReference>
<dbReference type="AlphaFoldDB" id="A0AAW5R4E6"/>
<evidence type="ECO:0000256" key="3">
    <source>
        <dbReference type="ARBA" id="ARBA00022519"/>
    </source>
</evidence>
<feature type="transmembrane region" description="Helical" evidence="7">
    <location>
        <begin position="319"/>
        <end position="348"/>
    </location>
</feature>
<evidence type="ECO:0000256" key="4">
    <source>
        <dbReference type="ARBA" id="ARBA00022692"/>
    </source>
</evidence>
<protein>
    <recommendedName>
        <fullName evidence="7">TRAP transporter large permease protein</fullName>
    </recommendedName>
</protein>
<comment type="subunit">
    <text evidence="7">The complex comprises the extracytoplasmic solute receptor protein and the two transmembrane proteins.</text>
</comment>
<keyword evidence="3 7" id="KW-0997">Cell inner membrane</keyword>
<dbReference type="NCBIfam" id="TIGR00786">
    <property type="entry name" value="dctM"/>
    <property type="match status" value="1"/>
</dbReference>
<comment type="similarity">
    <text evidence="7">Belongs to the TRAP transporter large permease family.</text>
</comment>
<dbReference type="PRINTS" id="PR00173">
    <property type="entry name" value="EDTRNSPORT"/>
</dbReference>
<evidence type="ECO:0000256" key="7">
    <source>
        <dbReference type="RuleBase" id="RU369079"/>
    </source>
</evidence>
<dbReference type="RefSeq" id="WP_261617054.1">
    <property type="nucleotide sequence ID" value="NZ_JALIDZ010000007.1"/>
</dbReference>
<name>A0AAW5R4E6_9HYPH</name>
<dbReference type="PIRSF" id="PIRSF006066">
    <property type="entry name" value="HI0050"/>
    <property type="match status" value="1"/>
</dbReference>
<dbReference type="InterPro" id="IPR004681">
    <property type="entry name" value="TRAP_DctM"/>
</dbReference>
<evidence type="ECO:0000256" key="2">
    <source>
        <dbReference type="ARBA" id="ARBA00022475"/>
    </source>
</evidence>
<keyword evidence="7" id="KW-0813">Transport</keyword>
<feature type="transmembrane region" description="Helical" evidence="7">
    <location>
        <begin position="275"/>
        <end position="299"/>
    </location>
</feature>
<reference evidence="9 10" key="1">
    <citation type="submission" date="2022-04" db="EMBL/GenBank/DDBJ databases">
        <authorList>
            <person name="Ye Y.-Q."/>
            <person name="Du Z.-J."/>
        </authorList>
    </citation>
    <scope>NUCLEOTIDE SEQUENCE [LARGE SCALE GENOMIC DNA]</scope>
    <source>
        <strain evidence="9 10">A6E488</strain>
    </source>
</reference>
<dbReference type="InterPro" id="IPR010656">
    <property type="entry name" value="DctM"/>
</dbReference>
<feature type="transmembrane region" description="Helical" evidence="7">
    <location>
        <begin position="138"/>
        <end position="162"/>
    </location>
</feature>
<feature type="transmembrane region" description="Helical" evidence="7">
    <location>
        <begin position="59"/>
        <end position="77"/>
    </location>
</feature>
<dbReference type="GO" id="GO:0005886">
    <property type="term" value="C:plasma membrane"/>
    <property type="evidence" value="ECO:0007669"/>
    <property type="project" value="UniProtKB-SubCell"/>
</dbReference>
<evidence type="ECO:0000256" key="6">
    <source>
        <dbReference type="ARBA" id="ARBA00023136"/>
    </source>
</evidence>
<evidence type="ECO:0000256" key="1">
    <source>
        <dbReference type="ARBA" id="ARBA00004429"/>
    </source>
</evidence>
<comment type="caution">
    <text evidence="7">Lacks conserved residue(s) required for the propagation of feature annotation.</text>
</comment>
<feature type="transmembrane region" description="Helical" evidence="7">
    <location>
        <begin position="360"/>
        <end position="384"/>
    </location>
</feature>
<evidence type="ECO:0000313" key="9">
    <source>
        <dbReference type="EMBL" id="MCT8973489.1"/>
    </source>
</evidence>
<sequence>MTSALVSIAALLALMAVGLPIAFAMLIVGFAGLVYVLGWTPAAALVAQTTLDAGQAYELSVVPLFILMGSLVARAGIADDLYVAANVWLGRFRGGLAMATIVACGLFSAMSGSSLATAATMAKVAMPPMKRYGYQDSIAAGSIAAGGTIGILIPPSVVMIVYGLLTETDIGKLFVAGIVPGLITIAGYMAAIWLTAVLKPGIAPRGEATSFLEKLAVTRRVWMFALLLIVVIGGIYLGVFTPTESAGIGAFGAFLLAIVRARLRPAVVLDILRDAAGITTMLFFVLIGALIYTAFLNLAGFSYWLSEAITGLGLTQLELIFILMAGYVVLGMFLESMSLIILTIPIVFPIVQAAGIDPVWFGIFVVVLTEVSLITPPVGMNIFVLRSVLPEVGFRTICAGLIPFYVADIIRILIFLFVPMTVMFLPLSMH</sequence>
<evidence type="ECO:0000256" key="5">
    <source>
        <dbReference type="ARBA" id="ARBA00022989"/>
    </source>
</evidence>
<dbReference type="EMBL" id="JALIDZ010000007">
    <property type="protein sequence ID" value="MCT8973489.1"/>
    <property type="molecule type" value="Genomic_DNA"/>
</dbReference>
<feature type="transmembrane region" description="Helical" evidence="7">
    <location>
        <begin position="245"/>
        <end position="263"/>
    </location>
</feature>
<evidence type="ECO:0000259" key="8">
    <source>
        <dbReference type="Pfam" id="PF06808"/>
    </source>
</evidence>